<evidence type="ECO:0000259" key="1">
    <source>
        <dbReference type="Pfam" id="PF06911"/>
    </source>
</evidence>
<dbReference type="Pfam" id="PF06911">
    <property type="entry name" value="Senescence"/>
    <property type="match status" value="1"/>
</dbReference>
<dbReference type="InterPro" id="IPR045036">
    <property type="entry name" value="Spartin-like"/>
</dbReference>
<dbReference type="EMBL" id="JACGCM010000938">
    <property type="protein sequence ID" value="KAF6164254.1"/>
    <property type="molecule type" value="Genomic_DNA"/>
</dbReference>
<organism evidence="2 3">
    <name type="scientific">Kingdonia uniflora</name>
    <dbReference type="NCBI Taxonomy" id="39325"/>
    <lineage>
        <taxon>Eukaryota</taxon>
        <taxon>Viridiplantae</taxon>
        <taxon>Streptophyta</taxon>
        <taxon>Embryophyta</taxon>
        <taxon>Tracheophyta</taxon>
        <taxon>Spermatophyta</taxon>
        <taxon>Magnoliopsida</taxon>
        <taxon>Ranunculales</taxon>
        <taxon>Circaeasteraceae</taxon>
        <taxon>Kingdonia</taxon>
    </lineage>
</organism>
<feature type="domain" description="Senescence" evidence="1">
    <location>
        <begin position="173"/>
        <end position="373"/>
    </location>
</feature>
<dbReference type="OrthoDB" id="1719420at2759"/>
<accession>A0A7J7NB27</accession>
<reference evidence="2 3" key="1">
    <citation type="journal article" date="2020" name="IScience">
        <title>Genome Sequencing of the Endangered Kingdonia uniflora (Circaeasteraceae, Ranunculales) Reveals Potential Mechanisms of Evolutionary Specialization.</title>
        <authorList>
            <person name="Sun Y."/>
            <person name="Deng T."/>
            <person name="Zhang A."/>
            <person name="Moore M.J."/>
            <person name="Landis J.B."/>
            <person name="Lin N."/>
            <person name="Zhang H."/>
            <person name="Zhang X."/>
            <person name="Huang J."/>
            <person name="Zhang X."/>
            <person name="Sun H."/>
            <person name="Wang H."/>
        </authorList>
    </citation>
    <scope>NUCLEOTIDE SEQUENCE [LARGE SCALE GENOMIC DNA]</scope>
    <source>
        <strain evidence="2">TB1705</strain>
        <tissue evidence="2">Leaf</tissue>
    </source>
</reference>
<dbReference type="GO" id="GO:0005886">
    <property type="term" value="C:plasma membrane"/>
    <property type="evidence" value="ECO:0007669"/>
    <property type="project" value="TreeGrafter"/>
</dbReference>
<comment type="caution">
    <text evidence="2">The sequence shown here is derived from an EMBL/GenBank/DDBJ whole genome shotgun (WGS) entry which is preliminary data.</text>
</comment>
<protein>
    <recommendedName>
        <fullName evidence="1">Senescence domain-containing protein</fullName>
    </recommendedName>
</protein>
<dbReference type="PANTHER" id="PTHR21068:SF36">
    <property type="entry name" value="SENESCENCE_DEHYDRATION-ASSOCIATED PROTEIN-LIKE PROTEIN"/>
    <property type="match status" value="1"/>
</dbReference>
<keyword evidence="3" id="KW-1185">Reference proteome</keyword>
<dbReference type="Proteomes" id="UP000541444">
    <property type="component" value="Unassembled WGS sequence"/>
</dbReference>
<evidence type="ECO:0000313" key="2">
    <source>
        <dbReference type="EMBL" id="KAF6164254.1"/>
    </source>
</evidence>
<name>A0A7J7NB27_9MAGN</name>
<dbReference type="AlphaFoldDB" id="A0A7J7NB27"/>
<dbReference type="PANTHER" id="PTHR21068">
    <property type="entry name" value="SPARTIN"/>
    <property type="match status" value="1"/>
</dbReference>
<proteinExistence type="predicted"/>
<evidence type="ECO:0000313" key="3">
    <source>
        <dbReference type="Proteomes" id="UP000541444"/>
    </source>
</evidence>
<gene>
    <name evidence="2" type="ORF">GIB67_010224</name>
</gene>
<dbReference type="InterPro" id="IPR009686">
    <property type="entry name" value="Senescence/spartin_C"/>
</dbReference>
<sequence length="378" mass="40825">MSCFSGCCGSHRDRSLHQTISSEAAFPSDPEARKPKEEILLRIPGCKVHLVQQDDTVELAKGDFTVFKLVDDNISLATVIKVGEDLQWPLTKDEPVVKLDALQYLFSLPMKDRDLLNYGISFSEQSKNDLVLLDSFLKEHSCFSIMSSSNARGMVNWRDFAPRIEDYNGALGKAIAGGTGEIVKGIFKCSNAYTKQVQKGGEVIITQAAEEKNNTSAIECNNNNKGADATKKSGVNKGLKRARKLSKMTEKISKSLLNGVGIATGSVVRPVVRSQTGKTILAMVPGEVLLATLDAVNKILDAVEVAEKQTLSATSGAATRIVSNRFGENAGEATDHVLATAGHCAGTAWNIFKIRRAINPASSLRSSIVKNVVKKKTL</sequence>